<proteinExistence type="predicted"/>
<keyword evidence="2" id="KW-1185">Reference proteome</keyword>
<organism evidence="1 2">
    <name type="scientific">Ancylostoma ceylanicum</name>
    <dbReference type="NCBI Taxonomy" id="53326"/>
    <lineage>
        <taxon>Eukaryota</taxon>
        <taxon>Metazoa</taxon>
        <taxon>Ecdysozoa</taxon>
        <taxon>Nematoda</taxon>
        <taxon>Chromadorea</taxon>
        <taxon>Rhabditida</taxon>
        <taxon>Rhabditina</taxon>
        <taxon>Rhabditomorpha</taxon>
        <taxon>Strongyloidea</taxon>
        <taxon>Ancylostomatidae</taxon>
        <taxon>Ancylostomatinae</taxon>
        <taxon>Ancylostoma</taxon>
    </lineage>
</organism>
<gene>
    <name evidence="1" type="primary">Acey_s0075.g975</name>
    <name evidence="1" type="ORF">Y032_0075g975</name>
</gene>
<protein>
    <submittedName>
        <fullName evidence="1">Uncharacterized protein</fullName>
    </submittedName>
</protein>
<dbReference type="Proteomes" id="UP000024635">
    <property type="component" value="Unassembled WGS sequence"/>
</dbReference>
<sequence>MVCHVGHGRSLKHAFVTNRLITPSRASHHACQPVEHIVANVLNFFMDLSGYLDPRIFEEHALEPSEEHTPTSLISRASGYFSIDYQSHGPGNPEIRRNFGCLSLCGKRGRDQATLIGAFVPPVTSAFLNSNGVDPMIHGLLNIVVRFKKVGVTGSPSAPTTVVWLRPFFPHDDTHPSLISGPGYPDIQRHFECVSSWRRKGRGRATLIGAFGSTVTLICLSSNGVNPMILVLSAVRVQSGGRDGRPE</sequence>
<accession>A0A016TV34</accession>
<reference evidence="2" key="1">
    <citation type="journal article" date="2015" name="Nat. Genet.">
        <title>The genome and transcriptome of the zoonotic hookworm Ancylostoma ceylanicum identify infection-specific gene families.</title>
        <authorList>
            <person name="Schwarz E.M."/>
            <person name="Hu Y."/>
            <person name="Antoshechkin I."/>
            <person name="Miller M.M."/>
            <person name="Sternberg P.W."/>
            <person name="Aroian R.V."/>
        </authorList>
    </citation>
    <scope>NUCLEOTIDE SEQUENCE</scope>
    <source>
        <strain evidence="2">HY135</strain>
    </source>
</reference>
<dbReference type="AlphaFoldDB" id="A0A016TV34"/>
<evidence type="ECO:0000313" key="2">
    <source>
        <dbReference type="Proteomes" id="UP000024635"/>
    </source>
</evidence>
<evidence type="ECO:0000313" key="1">
    <source>
        <dbReference type="EMBL" id="EYC06596.1"/>
    </source>
</evidence>
<dbReference type="EMBL" id="JARK01001411">
    <property type="protein sequence ID" value="EYC06596.1"/>
    <property type="molecule type" value="Genomic_DNA"/>
</dbReference>
<name>A0A016TV34_9BILA</name>
<comment type="caution">
    <text evidence="1">The sequence shown here is derived from an EMBL/GenBank/DDBJ whole genome shotgun (WGS) entry which is preliminary data.</text>
</comment>